<dbReference type="RefSeq" id="WP_105074343.1">
    <property type="nucleotide sequence ID" value="NZ_PPGH01000037.1"/>
</dbReference>
<reference evidence="2 3" key="1">
    <citation type="submission" date="2018-01" db="EMBL/GenBank/DDBJ databases">
        <title>The complete genome sequence of Chromatium okenii LaCa, a purple sulfur bacterium with a turbulent life.</title>
        <authorList>
            <person name="Luedin S.M."/>
            <person name="Liechti N."/>
            <person name="Storelli N."/>
            <person name="Danza F."/>
            <person name="Wittwer M."/>
            <person name="Pothier J.F."/>
            <person name="Tonolla M.A."/>
        </authorList>
    </citation>
    <scope>NUCLEOTIDE SEQUENCE [LARGE SCALE GENOMIC DNA]</scope>
    <source>
        <strain evidence="2 3">LaCa</strain>
    </source>
</reference>
<dbReference type="PANTHER" id="PTHR32432">
    <property type="entry name" value="CELL DIVISION PROTEIN FTSA-RELATED"/>
    <property type="match status" value="1"/>
</dbReference>
<dbReference type="Proteomes" id="UP000239936">
    <property type="component" value="Unassembled WGS sequence"/>
</dbReference>
<dbReference type="PANTHER" id="PTHR32432:SF3">
    <property type="entry name" value="ETHANOLAMINE UTILIZATION PROTEIN EUTJ"/>
    <property type="match status" value="1"/>
</dbReference>
<gene>
    <name evidence="2" type="ORF">CXB77_13680</name>
</gene>
<accession>A0A2S7XNJ5</accession>
<proteinExistence type="predicted"/>
<name>A0A2S7XNJ5_9GAMM</name>
<evidence type="ECO:0000259" key="1">
    <source>
        <dbReference type="SMART" id="SM00842"/>
    </source>
</evidence>
<dbReference type="Gene3D" id="3.30.420.40">
    <property type="match status" value="2"/>
</dbReference>
<dbReference type="Pfam" id="PF11104">
    <property type="entry name" value="PilM_2"/>
    <property type="match status" value="1"/>
</dbReference>
<dbReference type="PIRSF" id="PIRSF019169">
    <property type="entry name" value="PilM"/>
    <property type="match status" value="1"/>
</dbReference>
<organism evidence="2 3">
    <name type="scientific">Chromatium okenii</name>
    <dbReference type="NCBI Taxonomy" id="61644"/>
    <lineage>
        <taxon>Bacteria</taxon>
        <taxon>Pseudomonadati</taxon>
        <taxon>Pseudomonadota</taxon>
        <taxon>Gammaproteobacteria</taxon>
        <taxon>Chromatiales</taxon>
        <taxon>Chromatiaceae</taxon>
        <taxon>Chromatium</taxon>
    </lineage>
</organism>
<keyword evidence="3" id="KW-1185">Reference proteome</keyword>
<dbReference type="AlphaFoldDB" id="A0A2S7XNJ5"/>
<dbReference type="CDD" id="cd24049">
    <property type="entry name" value="ASKHA_NBD_PilM"/>
    <property type="match status" value="1"/>
</dbReference>
<protein>
    <submittedName>
        <fullName evidence="2">Pilus assembly protein PilM</fullName>
    </submittedName>
</protein>
<dbReference type="OrthoDB" id="9773403at2"/>
<sequence length="358" mass="38986">MFGFGRKNTPLLGIDISSTAIKLIELSCKAGNSNSPSMSYRVERFAIEPLPFNAVLEKKIADPEMVGQCIRKAVIKAGTKTKRAAVAVAGAMAITKVISLSASFNDAEIENQIQLEADQYITHPLEEVNLDFDVIGPTPNNPAMVDVLLAASRRENVDDRVAALEIAGLTASIVDIEVYAMENAISLLLNDANRTTDSPIAVVDIGSANTTLYVFNKGQIIYTREQNFGGQHLKDDLQRRFGISREEATQKILNNDFSTTPEVEALENFKDSLSQQINRALQFFYSGTTFNHVERVILAGGSAGLSRLDAVVEERLKLPISIANPFQHMSLSPQVNAKDLLCEAPSLMVAVGLALRGF</sequence>
<evidence type="ECO:0000313" key="3">
    <source>
        <dbReference type="Proteomes" id="UP000239936"/>
    </source>
</evidence>
<dbReference type="InterPro" id="IPR005883">
    <property type="entry name" value="PilM"/>
</dbReference>
<dbReference type="InterPro" id="IPR050696">
    <property type="entry name" value="FtsA/MreB"/>
</dbReference>
<dbReference type="SUPFAM" id="SSF53067">
    <property type="entry name" value="Actin-like ATPase domain"/>
    <property type="match status" value="2"/>
</dbReference>
<dbReference type="SMART" id="SM00842">
    <property type="entry name" value="FtsA"/>
    <property type="match status" value="1"/>
</dbReference>
<dbReference type="EMBL" id="PPGH01000037">
    <property type="protein sequence ID" value="PQJ95295.1"/>
    <property type="molecule type" value="Genomic_DNA"/>
</dbReference>
<dbReference type="Gene3D" id="3.30.1490.300">
    <property type="match status" value="1"/>
</dbReference>
<dbReference type="NCBIfam" id="TIGR01175">
    <property type="entry name" value="pilM"/>
    <property type="match status" value="1"/>
</dbReference>
<evidence type="ECO:0000313" key="2">
    <source>
        <dbReference type="EMBL" id="PQJ95295.1"/>
    </source>
</evidence>
<dbReference type="InterPro" id="IPR003494">
    <property type="entry name" value="SHS2_FtsA"/>
</dbReference>
<dbReference type="GO" id="GO:0051301">
    <property type="term" value="P:cell division"/>
    <property type="evidence" value="ECO:0007669"/>
    <property type="project" value="InterPro"/>
</dbReference>
<feature type="domain" description="SHS2" evidence="1">
    <location>
        <begin position="11"/>
        <end position="185"/>
    </location>
</feature>
<comment type="caution">
    <text evidence="2">The sequence shown here is derived from an EMBL/GenBank/DDBJ whole genome shotgun (WGS) entry which is preliminary data.</text>
</comment>
<dbReference type="InterPro" id="IPR043129">
    <property type="entry name" value="ATPase_NBD"/>
</dbReference>